<evidence type="ECO:0000259" key="12">
    <source>
        <dbReference type="PROSITE" id="PS50054"/>
    </source>
</evidence>
<evidence type="ECO:0000256" key="4">
    <source>
        <dbReference type="ARBA" id="ARBA00022490"/>
    </source>
</evidence>
<dbReference type="PIRSF" id="PIRSF000941">
    <property type="entry name" value="DUSP12"/>
    <property type="match status" value="1"/>
</dbReference>
<proteinExistence type="inferred from homology"/>
<keyword evidence="7" id="KW-0539">Nucleus</keyword>
<dbReference type="Gene3D" id="3.90.190.10">
    <property type="entry name" value="Protein tyrosine phosphatase superfamily"/>
    <property type="match status" value="1"/>
</dbReference>
<dbReference type="InterPro" id="IPR016278">
    <property type="entry name" value="DUSP12"/>
</dbReference>
<keyword evidence="5" id="KW-0378">Hydrolase</keyword>
<dbReference type="SMART" id="SM00195">
    <property type="entry name" value="DSPc"/>
    <property type="match status" value="1"/>
</dbReference>
<dbReference type="InterPro" id="IPR016130">
    <property type="entry name" value="Tyr_Pase_AS"/>
</dbReference>
<dbReference type="FunFam" id="3.90.190.10:FF:000056">
    <property type="entry name" value="Dual specificity phosphatase 12"/>
    <property type="match status" value="1"/>
</dbReference>
<keyword evidence="4" id="KW-0963">Cytoplasm</keyword>
<keyword evidence="15" id="KW-1185">Reference proteome</keyword>
<evidence type="ECO:0000256" key="7">
    <source>
        <dbReference type="ARBA" id="ARBA00023242"/>
    </source>
</evidence>
<organism evidence="14 15">
    <name type="scientific">Hypothenemus hampei</name>
    <name type="common">Coffee berry borer</name>
    <dbReference type="NCBI Taxonomy" id="57062"/>
    <lineage>
        <taxon>Eukaryota</taxon>
        <taxon>Metazoa</taxon>
        <taxon>Ecdysozoa</taxon>
        <taxon>Arthropoda</taxon>
        <taxon>Hexapoda</taxon>
        <taxon>Insecta</taxon>
        <taxon>Pterygota</taxon>
        <taxon>Neoptera</taxon>
        <taxon>Endopterygota</taxon>
        <taxon>Coleoptera</taxon>
        <taxon>Polyphaga</taxon>
        <taxon>Cucujiformia</taxon>
        <taxon>Curculionidae</taxon>
        <taxon>Scolytinae</taxon>
        <taxon>Hypothenemus</taxon>
    </lineage>
</organism>
<evidence type="ECO:0000256" key="2">
    <source>
        <dbReference type="ARBA" id="ARBA00004496"/>
    </source>
</evidence>
<dbReference type="PANTHER" id="PTHR45848">
    <property type="entry name" value="DUAL SPECIFICITY PROTEIN PHOSPHATASE 12 FAMILY MEMBER"/>
    <property type="match status" value="1"/>
</dbReference>
<dbReference type="SUPFAM" id="SSF52799">
    <property type="entry name" value="(Phosphotyrosine protein) phosphatases II"/>
    <property type="match status" value="1"/>
</dbReference>
<evidence type="ECO:0000256" key="6">
    <source>
        <dbReference type="ARBA" id="ARBA00022912"/>
    </source>
</evidence>
<dbReference type="InterPro" id="IPR000340">
    <property type="entry name" value="Dual-sp_phosphatase_cat-dom"/>
</dbReference>
<feature type="active site" description="Phosphocysteine intermediate" evidence="11">
    <location>
        <position position="103"/>
    </location>
</feature>
<evidence type="ECO:0008006" key="16">
    <source>
        <dbReference type="Google" id="ProtNLM"/>
    </source>
</evidence>
<dbReference type="AlphaFoldDB" id="A0ABD1F6T6"/>
<feature type="domain" description="Tyrosine-protein phosphatase" evidence="12">
    <location>
        <begin position="16"/>
        <end position="159"/>
    </location>
</feature>
<dbReference type="GO" id="GO:0005634">
    <property type="term" value="C:nucleus"/>
    <property type="evidence" value="ECO:0007669"/>
    <property type="project" value="UniProtKB-SubCell"/>
</dbReference>
<feature type="domain" description="Tyrosine specific protein phosphatases" evidence="13">
    <location>
        <begin position="77"/>
        <end position="137"/>
    </location>
</feature>
<gene>
    <name evidence="14" type="ORF">ABEB36_002728</name>
</gene>
<comment type="catalytic activity">
    <reaction evidence="9">
        <text>O-phospho-L-threonyl-[protein] + H2O = L-threonyl-[protein] + phosphate</text>
        <dbReference type="Rhea" id="RHEA:47004"/>
        <dbReference type="Rhea" id="RHEA-COMP:11060"/>
        <dbReference type="Rhea" id="RHEA-COMP:11605"/>
        <dbReference type="ChEBI" id="CHEBI:15377"/>
        <dbReference type="ChEBI" id="CHEBI:30013"/>
        <dbReference type="ChEBI" id="CHEBI:43474"/>
        <dbReference type="ChEBI" id="CHEBI:61977"/>
        <dbReference type="EC" id="3.1.3.16"/>
    </reaction>
</comment>
<dbReference type="EMBL" id="JBDJPC010000002">
    <property type="protein sequence ID" value="KAL1513306.1"/>
    <property type="molecule type" value="Genomic_DNA"/>
</dbReference>
<keyword evidence="6" id="KW-0904">Protein phosphatase</keyword>
<evidence type="ECO:0000313" key="15">
    <source>
        <dbReference type="Proteomes" id="UP001566132"/>
    </source>
</evidence>
<dbReference type="CDD" id="cd14498">
    <property type="entry name" value="DSP"/>
    <property type="match status" value="1"/>
</dbReference>
<evidence type="ECO:0000313" key="14">
    <source>
        <dbReference type="EMBL" id="KAL1513306.1"/>
    </source>
</evidence>
<dbReference type="Proteomes" id="UP001566132">
    <property type="component" value="Unassembled WGS sequence"/>
</dbReference>
<dbReference type="GO" id="GO:0005737">
    <property type="term" value="C:cytoplasm"/>
    <property type="evidence" value="ECO:0007669"/>
    <property type="project" value="UniProtKB-SubCell"/>
</dbReference>
<dbReference type="PROSITE" id="PS50054">
    <property type="entry name" value="TYR_PHOSPHATASE_DUAL"/>
    <property type="match status" value="1"/>
</dbReference>
<evidence type="ECO:0000256" key="10">
    <source>
        <dbReference type="ARBA" id="ARBA00051722"/>
    </source>
</evidence>
<dbReference type="PROSITE" id="PS00383">
    <property type="entry name" value="TYR_PHOSPHATASE_1"/>
    <property type="match status" value="1"/>
</dbReference>
<protein>
    <recommendedName>
        <fullName evidence="16">Protein-tyrosine-phosphatase</fullName>
    </recommendedName>
</protein>
<evidence type="ECO:0000256" key="3">
    <source>
        <dbReference type="ARBA" id="ARBA00008601"/>
    </source>
</evidence>
<accession>A0ABD1F6T6</accession>
<evidence type="ECO:0000256" key="8">
    <source>
        <dbReference type="ARBA" id="ARBA00047761"/>
    </source>
</evidence>
<evidence type="ECO:0000256" key="9">
    <source>
        <dbReference type="ARBA" id="ARBA00048336"/>
    </source>
</evidence>
<comment type="similarity">
    <text evidence="3">Belongs to the protein-tyrosine phosphatase family. Non-receptor class dual specificity subfamily.</text>
</comment>
<dbReference type="GO" id="GO:0004722">
    <property type="term" value="F:protein serine/threonine phosphatase activity"/>
    <property type="evidence" value="ECO:0007669"/>
    <property type="project" value="UniProtKB-EC"/>
</dbReference>
<dbReference type="PROSITE" id="PS50056">
    <property type="entry name" value="TYR_PHOSPHATASE_2"/>
    <property type="match status" value="1"/>
</dbReference>
<dbReference type="InterPro" id="IPR020422">
    <property type="entry name" value="TYR_PHOSPHATASE_DUAL_dom"/>
</dbReference>
<comment type="catalytic activity">
    <reaction evidence="10">
        <text>O-phospho-L-tyrosyl-[protein] + H2O = L-tyrosyl-[protein] + phosphate</text>
        <dbReference type="Rhea" id="RHEA:10684"/>
        <dbReference type="Rhea" id="RHEA-COMP:10136"/>
        <dbReference type="Rhea" id="RHEA-COMP:20101"/>
        <dbReference type="ChEBI" id="CHEBI:15377"/>
        <dbReference type="ChEBI" id="CHEBI:43474"/>
        <dbReference type="ChEBI" id="CHEBI:46858"/>
        <dbReference type="ChEBI" id="CHEBI:61978"/>
        <dbReference type="EC" id="3.1.3.48"/>
    </reaction>
</comment>
<evidence type="ECO:0000256" key="1">
    <source>
        <dbReference type="ARBA" id="ARBA00004123"/>
    </source>
</evidence>
<dbReference type="PANTHER" id="PTHR45848:SF4">
    <property type="entry name" value="DUAL SPECIFICITY PROTEIN PHOSPHATASE 12"/>
    <property type="match status" value="1"/>
</dbReference>
<dbReference type="InterPro" id="IPR000387">
    <property type="entry name" value="Tyr_Pase_dom"/>
</dbReference>
<dbReference type="InterPro" id="IPR029021">
    <property type="entry name" value="Prot-tyrosine_phosphatase-like"/>
</dbReference>
<sequence>MSSYLQREDFSLGPISYNEIVPGLFLGSLSAAKDIGTLSKLKITHILTIDTCPLPRTIVDLSHICTKFIQLSDLPKEDLLSHFNDTNVFIEEGLAKGAVLVHCYFGVSRSATVVIAYVMKKYELSYSEAFERVKSKRSIVFPNQGFVSQLKLYKELGYEIKVSDMKYKLFRLTMAADRVRKVKILPQNFMDLIQIDPGLPQCQPEPNTYRCQKCRRVLASESNLIIHQDKGIPCTKTYFIEPISWMNANQNIQGKLHCPKCNHKVGSFSWIMGCQCPCGVQVAPAFYLVPSKVDYTNVVKNVELTF</sequence>
<name>A0ABD1F6T6_HYPHA</name>
<evidence type="ECO:0000256" key="11">
    <source>
        <dbReference type="PIRSR" id="PIRSR000941-50"/>
    </source>
</evidence>
<comment type="catalytic activity">
    <reaction evidence="8">
        <text>O-phospho-L-seryl-[protein] + H2O = L-seryl-[protein] + phosphate</text>
        <dbReference type="Rhea" id="RHEA:20629"/>
        <dbReference type="Rhea" id="RHEA-COMP:9863"/>
        <dbReference type="Rhea" id="RHEA-COMP:11604"/>
        <dbReference type="ChEBI" id="CHEBI:15377"/>
        <dbReference type="ChEBI" id="CHEBI:29999"/>
        <dbReference type="ChEBI" id="CHEBI:43474"/>
        <dbReference type="ChEBI" id="CHEBI:83421"/>
        <dbReference type="EC" id="3.1.3.16"/>
    </reaction>
</comment>
<comment type="subcellular location">
    <subcellularLocation>
        <location evidence="2">Cytoplasm</location>
    </subcellularLocation>
    <subcellularLocation>
        <location evidence="1">Nucleus</location>
    </subcellularLocation>
</comment>
<reference evidence="14 15" key="1">
    <citation type="submission" date="2024-05" db="EMBL/GenBank/DDBJ databases">
        <title>Genetic variation in Jamaican populations of the coffee berry borer (Hypothenemus hampei).</title>
        <authorList>
            <person name="Errbii M."/>
            <person name="Myrie A."/>
        </authorList>
    </citation>
    <scope>NUCLEOTIDE SEQUENCE [LARGE SCALE GENOMIC DNA]</scope>
    <source>
        <strain evidence="14">JA-Hopewell-2020-01-JO</strain>
        <tissue evidence="14">Whole body</tissue>
    </source>
</reference>
<evidence type="ECO:0000259" key="13">
    <source>
        <dbReference type="PROSITE" id="PS50056"/>
    </source>
</evidence>
<evidence type="ECO:0000256" key="5">
    <source>
        <dbReference type="ARBA" id="ARBA00022801"/>
    </source>
</evidence>
<dbReference type="Pfam" id="PF00782">
    <property type="entry name" value="DSPc"/>
    <property type="match status" value="1"/>
</dbReference>
<dbReference type="GO" id="GO:0004725">
    <property type="term" value="F:protein tyrosine phosphatase activity"/>
    <property type="evidence" value="ECO:0007669"/>
    <property type="project" value="UniProtKB-EC"/>
</dbReference>
<comment type="caution">
    <text evidence="14">The sequence shown here is derived from an EMBL/GenBank/DDBJ whole genome shotgun (WGS) entry which is preliminary data.</text>
</comment>